<protein>
    <submittedName>
        <fullName evidence="3">Uncharacterized protein</fullName>
    </submittedName>
</protein>
<reference evidence="3" key="1">
    <citation type="journal article" date="2010" name="Science">
        <title>Plasticity of animal genome architecture unmasked by rapid evolution of a pelagic tunicate.</title>
        <authorList>
            <person name="Denoeud F."/>
            <person name="Henriet S."/>
            <person name="Mungpakdee S."/>
            <person name="Aury J.M."/>
            <person name="Da Silva C."/>
            <person name="Brinkmann H."/>
            <person name="Mikhaleva J."/>
            <person name="Olsen L.C."/>
            <person name="Jubin C."/>
            <person name="Canestro C."/>
            <person name="Bouquet J.M."/>
            <person name="Danks G."/>
            <person name="Poulain J."/>
            <person name="Campsteijn C."/>
            <person name="Adamski M."/>
            <person name="Cross I."/>
            <person name="Yadetie F."/>
            <person name="Muffato M."/>
            <person name="Louis A."/>
            <person name="Butcher S."/>
            <person name="Tsagkogeorga G."/>
            <person name="Konrad A."/>
            <person name="Singh S."/>
            <person name="Jensen M.F."/>
            <person name="Cong E.H."/>
            <person name="Eikeseth-Otteraa H."/>
            <person name="Noel B."/>
            <person name="Anthouard V."/>
            <person name="Porcel B.M."/>
            <person name="Kachouri-Lafond R."/>
            <person name="Nishino A."/>
            <person name="Ugolini M."/>
            <person name="Chourrout P."/>
            <person name="Nishida H."/>
            <person name="Aasland R."/>
            <person name="Huzurbazar S."/>
            <person name="Westhof E."/>
            <person name="Delsuc F."/>
            <person name="Lehrach H."/>
            <person name="Reinhardt R."/>
            <person name="Weissenbach J."/>
            <person name="Roy S.W."/>
            <person name="Artiguenave F."/>
            <person name="Postlethwait J.H."/>
            <person name="Manak J.R."/>
            <person name="Thompson E.M."/>
            <person name="Jaillon O."/>
            <person name="Du Pasquier L."/>
            <person name="Boudinot P."/>
            <person name="Liberles D.A."/>
            <person name="Volff J.N."/>
            <person name="Philippe H."/>
            <person name="Lenhard B."/>
            <person name="Roest Crollius H."/>
            <person name="Wincker P."/>
            <person name="Chourrout D."/>
        </authorList>
    </citation>
    <scope>NUCLEOTIDE SEQUENCE [LARGE SCALE GENOMIC DNA]</scope>
</reference>
<name>E4YZ49_OIKDI</name>
<dbReference type="Proteomes" id="UP000011014">
    <property type="component" value="Unassembled WGS sequence"/>
</dbReference>
<feature type="coiled-coil region" evidence="1">
    <location>
        <begin position="288"/>
        <end position="315"/>
    </location>
</feature>
<organism evidence="3">
    <name type="scientific">Oikopleura dioica</name>
    <name type="common">Tunicate</name>
    <dbReference type="NCBI Taxonomy" id="34765"/>
    <lineage>
        <taxon>Eukaryota</taxon>
        <taxon>Metazoa</taxon>
        <taxon>Chordata</taxon>
        <taxon>Tunicata</taxon>
        <taxon>Appendicularia</taxon>
        <taxon>Copelata</taxon>
        <taxon>Oikopleuridae</taxon>
        <taxon>Oikopleura</taxon>
    </lineage>
</organism>
<accession>E4YZ49</accession>
<sequence length="420" mass="49147">MQGITLIRDFNNLIVKLKDDDRAKIFVSYATNLLKKWKEEMIAFEEETIIAHVKLKSENFRRKIEQVRRRKMLTGTSKDSKILSGLLEHQLSSTTSKISRIKNETQRISAENDEKYIYLAASKSERHASSLKLNSLEFYRRKKVLDKFQNIAELAWIQKQIKDCSEDFSLSFKFRKSISLKSEEDYRENLVDIQKIKEVLASQDQEISRVETELAKICKAAKNADEVFKSAENRLKESRINFRTAQMNLLSAKDQIDIKESKNALLSRSITRKINEEKKQTKTDNSQILEKEKDNQNLKEQINELLSDITDLKDVKKGLVTKIEDEKKATVKIKEETKMEEFRLKLLKEQNEDESKSIKLKNSEMSELKIKQKIFEQGSQSREEKSAHLKNELEKEEAALRKTTRTQQALDEKSKRFADR</sequence>
<evidence type="ECO:0000256" key="1">
    <source>
        <dbReference type="SAM" id="Coils"/>
    </source>
</evidence>
<feature type="compositionally biased region" description="Basic and acidic residues" evidence="2">
    <location>
        <begin position="410"/>
        <end position="420"/>
    </location>
</feature>
<evidence type="ECO:0000313" key="3">
    <source>
        <dbReference type="EMBL" id="CBY40727.1"/>
    </source>
</evidence>
<evidence type="ECO:0000256" key="2">
    <source>
        <dbReference type="SAM" id="MobiDB-lite"/>
    </source>
</evidence>
<proteinExistence type="predicted"/>
<gene>
    <name evidence="3" type="ORF">GSOID_T00022756001</name>
</gene>
<feature type="coiled-coil region" evidence="1">
    <location>
        <begin position="193"/>
        <end position="241"/>
    </location>
</feature>
<feature type="region of interest" description="Disordered" evidence="2">
    <location>
        <begin position="397"/>
        <end position="420"/>
    </location>
</feature>
<dbReference type="AlphaFoldDB" id="E4YZ49"/>
<dbReference type="EMBL" id="FN656079">
    <property type="protein sequence ID" value="CBY40727.1"/>
    <property type="molecule type" value="Genomic_DNA"/>
</dbReference>
<keyword evidence="1" id="KW-0175">Coiled coil</keyword>